<dbReference type="Proteomes" id="UP001139516">
    <property type="component" value="Unassembled WGS sequence"/>
</dbReference>
<sequence length="406" mass="41670">MHVLVIGAGPSGTRCAERIAGHGGARVTLVGAEPALPYDRVSLSKLLLGAAPGALVTHDMPALERLGIRYLSGTAIASIDRAARAAFTAAGERLAYDRLVLATGSQAVRLPLPGAHLHGVVPYRDLADIGVMRRACRLGGPAVVIGGGLLGLEVAVALAGLGMEVTVLHAVGWPMERQLDREAGLLLTRYLESRGVRFVMPAKTAAVLGDGAAEAVLLGDGTKLPARLVVMSVGVRPEVSLARAAGLPVNRGILVDDAMRTEDPAVYAVGECAEHRGAVCGLVAPAFAQAEAAAAAIRGEAAAYVPRTDAAALKVSGVSVWSAGEIAATDAESIVRRDEGLGHYRRLLLRDGRLVGAVLYGDTADAGLYFDLIISGRPVSAFRGALALGGAFLPGNGMADDLKDAA</sequence>
<dbReference type="GO" id="GO:0016491">
    <property type="term" value="F:oxidoreductase activity"/>
    <property type="evidence" value="ECO:0007669"/>
    <property type="project" value="InterPro"/>
</dbReference>
<protein>
    <submittedName>
        <fullName evidence="7">FAD-dependent oxidoreductase</fullName>
    </submittedName>
</protein>
<dbReference type="InterPro" id="IPR023753">
    <property type="entry name" value="FAD/NAD-binding_dom"/>
</dbReference>
<dbReference type="Pfam" id="PF07992">
    <property type="entry name" value="Pyr_redox_2"/>
    <property type="match status" value="1"/>
</dbReference>
<evidence type="ECO:0000313" key="7">
    <source>
        <dbReference type="EMBL" id="MCK8782997.1"/>
    </source>
</evidence>
<dbReference type="InterPro" id="IPR036188">
    <property type="entry name" value="FAD/NAD-bd_sf"/>
</dbReference>
<dbReference type="InterPro" id="IPR050260">
    <property type="entry name" value="FAD-bd_OxRdtase"/>
</dbReference>
<dbReference type="Gene3D" id="3.50.50.60">
    <property type="entry name" value="FAD/NAD(P)-binding domain"/>
    <property type="match status" value="2"/>
</dbReference>
<dbReference type="InterPro" id="IPR016156">
    <property type="entry name" value="FAD/NAD-linked_Rdtase_dimer_sf"/>
</dbReference>
<evidence type="ECO:0000256" key="3">
    <source>
        <dbReference type="ARBA" id="ARBA00022630"/>
    </source>
</evidence>
<dbReference type="PRINTS" id="PR00368">
    <property type="entry name" value="FADPNR"/>
</dbReference>
<dbReference type="PANTHER" id="PTHR43429">
    <property type="entry name" value="PYRIDINE NUCLEOTIDE-DISULFIDE OXIDOREDUCTASE DOMAIN-CONTAINING"/>
    <property type="match status" value="1"/>
</dbReference>
<comment type="caution">
    <text evidence="7">The sequence shown here is derived from an EMBL/GenBank/DDBJ whole genome shotgun (WGS) entry which is preliminary data.</text>
</comment>
<evidence type="ECO:0000256" key="4">
    <source>
        <dbReference type="ARBA" id="ARBA00022827"/>
    </source>
</evidence>
<evidence type="ECO:0000259" key="6">
    <source>
        <dbReference type="Pfam" id="PF18267"/>
    </source>
</evidence>
<proteinExistence type="inferred from homology"/>
<comment type="similarity">
    <text evidence="2">Belongs to the FAD-dependent oxidoreductase family.</text>
</comment>
<dbReference type="SUPFAM" id="SSF51905">
    <property type="entry name" value="FAD/NAD(P)-binding domain"/>
    <property type="match status" value="1"/>
</dbReference>
<name>A0A9X2BSC9_9PROT</name>
<evidence type="ECO:0000256" key="1">
    <source>
        <dbReference type="ARBA" id="ARBA00001974"/>
    </source>
</evidence>
<keyword evidence="3" id="KW-0285">Flavoprotein</keyword>
<dbReference type="PANTHER" id="PTHR43429:SF3">
    <property type="entry name" value="NITRITE REDUCTASE [NAD(P)H]"/>
    <property type="match status" value="1"/>
</dbReference>
<evidence type="ECO:0000259" key="5">
    <source>
        <dbReference type="Pfam" id="PF07992"/>
    </source>
</evidence>
<accession>A0A9X2BSC9</accession>
<comment type="cofactor">
    <cofactor evidence="1">
        <name>FAD</name>
        <dbReference type="ChEBI" id="CHEBI:57692"/>
    </cofactor>
</comment>
<dbReference type="AlphaFoldDB" id="A0A9X2BSC9"/>
<reference evidence="7" key="1">
    <citation type="submission" date="2022-04" db="EMBL/GenBank/DDBJ databases">
        <title>Roseomonas acroporae sp. nov., isolated from coral Acropora digitifera.</title>
        <authorList>
            <person name="Sun H."/>
        </authorList>
    </citation>
    <scope>NUCLEOTIDE SEQUENCE</scope>
    <source>
        <strain evidence="7">NAR14</strain>
    </source>
</reference>
<dbReference type="InterPro" id="IPR041575">
    <property type="entry name" value="Rubredoxin_C"/>
</dbReference>
<feature type="domain" description="FAD/NAD(P)-binding" evidence="5">
    <location>
        <begin position="1"/>
        <end position="277"/>
    </location>
</feature>
<dbReference type="Gene3D" id="3.30.390.30">
    <property type="match status" value="1"/>
</dbReference>
<evidence type="ECO:0000313" key="8">
    <source>
        <dbReference type="Proteomes" id="UP001139516"/>
    </source>
</evidence>
<dbReference type="PRINTS" id="PR00411">
    <property type="entry name" value="PNDRDTASEI"/>
</dbReference>
<feature type="domain" description="NADH-rubredoxin oxidoreductase C-terminal" evidence="6">
    <location>
        <begin position="312"/>
        <end position="373"/>
    </location>
</feature>
<dbReference type="RefSeq" id="WP_248665125.1">
    <property type="nucleotide sequence ID" value="NZ_JALPRX010000006.1"/>
</dbReference>
<organism evidence="7 8">
    <name type="scientific">Roseomonas acroporae</name>
    <dbReference type="NCBI Taxonomy" id="2937791"/>
    <lineage>
        <taxon>Bacteria</taxon>
        <taxon>Pseudomonadati</taxon>
        <taxon>Pseudomonadota</taxon>
        <taxon>Alphaproteobacteria</taxon>
        <taxon>Acetobacterales</taxon>
        <taxon>Roseomonadaceae</taxon>
        <taxon>Roseomonas</taxon>
    </lineage>
</organism>
<keyword evidence="8" id="KW-1185">Reference proteome</keyword>
<evidence type="ECO:0000256" key="2">
    <source>
        <dbReference type="ARBA" id="ARBA00006442"/>
    </source>
</evidence>
<keyword evidence="4" id="KW-0274">FAD</keyword>
<dbReference type="EMBL" id="JALPRX010000006">
    <property type="protein sequence ID" value="MCK8782997.1"/>
    <property type="molecule type" value="Genomic_DNA"/>
</dbReference>
<dbReference type="Pfam" id="PF18267">
    <property type="entry name" value="Rubredoxin_C"/>
    <property type="match status" value="1"/>
</dbReference>
<gene>
    <name evidence="7" type="ORF">M0638_01205</name>
</gene>